<feature type="compositionally biased region" description="Basic and acidic residues" evidence="1">
    <location>
        <begin position="462"/>
        <end position="471"/>
    </location>
</feature>
<dbReference type="EMBL" id="JAHHIF010000012">
    <property type="protein sequence ID" value="MBW4544989.1"/>
    <property type="molecule type" value="Genomic_DNA"/>
</dbReference>
<organism evidence="4 5">
    <name type="scientific">Symplocastrum torsivum CPER-KK1</name>
    <dbReference type="NCBI Taxonomy" id="450513"/>
    <lineage>
        <taxon>Bacteria</taxon>
        <taxon>Bacillati</taxon>
        <taxon>Cyanobacteriota</taxon>
        <taxon>Cyanophyceae</taxon>
        <taxon>Oscillatoriophycideae</taxon>
        <taxon>Oscillatoriales</taxon>
        <taxon>Microcoleaceae</taxon>
        <taxon>Symplocastrum</taxon>
    </lineage>
</organism>
<feature type="region of interest" description="Disordered" evidence="1">
    <location>
        <begin position="423"/>
        <end position="471"/>
    </location>
</feature>
<evidence type="ECO:0000313" key="4">
    <source>
        <dbReference type="EMBL" id="MBW4544989.1"/>
    </source>
</evidence>
<feature type="domain" description="Mce/MlaD" evidence="3">
    <location>
        <begin position="37"/>
        <end position="113"/>
    </location>
</feature>
<dbReference type="InterPro" id="IPR003399">
    <property type="entry name" value="Mce/MlaD"/>
</dbReference>
<dbReference type="PANTHER" id="PTHR34675">
    <property type="entry name" value="PROTEIN TRIGALACTOSYLDIACYLGLYCEROL 2, CHLOROPLASTIC"/>
    <property type="match status" value="1"/>
</dbReference>
<gene>
    <name evidence="4" type="ORF">KME25_11165</name>
</gene>
<sequence length="471" mass="49771">MRSRTIREGSVGLLILVGLAAFIWLVLWLRGFSPGSRTYRFSVSFTDIAGMKTGATVRYRGVDVGKIVEITPGTNGVNAVIEIGSADLLIPRNAVIEANQSGLVGETTIDITPTRQLPKDALSINPQSSRCNSQLVICDQDRVNGQIGVSFVELLRSGTRLAQLYGDPAFFNNVNALTKNASVAAIGVSQLTGELSLLSRSVRQEVGGFSTAANSVTAAANQTAVQAGIAANRIANTADQYSLTAAQLNQLVASANDLVTSNRGNLVETLDSVRQTSDQLRLLVGGFSPTIAQLNSTVGQVNSSVGRANVGVLLGNLETLSTNAATASANLRDISTALNSPTNVLVLQQTLDSARATFENAQKITADLDELTGDPEFRSNVKRLVDGLGTLVSSAQQLENQVQVAQTVEPVRAEILTAVSRAARQPVTTQTAQSKPQQATSLSQLPTHRQTSKLLPPAPKKHPAETPVKND</sequence>
<name>A0A951PL70_9CYAN</name>
<evidence type="ECO:0000256" key="2">
    <source>
        <dbReference type="SAM" id="Phobius"/>
    </source>
</evidence>
<evidence type="ECO:0000256" key="1">
    <source>
        <dbReference type="SAM" id="MobiDB-lite"/>
    </source>
</evidence>
<protein>
    <submittedName>
        <fullName evidence="4">MCE family protein</fullName>
    </submittedName>
</protein>
<dbReference type="InterPro" id="IPR039342">
    <property type="entry name" value="TGD2-like"/>
</dbReference>
<dbReference type="PANTHER" id="PTHR34675:SF1">
    <property type="entry name" value="PROTEIN TRIGALACTOSYLDIACYLGLYCEROL 2, CHLOROPLASTIC"/>
    <property type="match status" value="1"/>
</dbReference>
<evidence type="ECO:0000259" key="3">
    <source>
        <dbReference type="Pfam" id="PF02470"/>
    </source>
</evidence>
<dbReference type="Proteomes" id="UP000753908">
    <property type="component" value="Unassembled WGS sequence"/>
</dbReference>
<dbReference type="Pfam" id="PF02470">
    <property type="entry name" value="MlaD"/>
    <property type="match status" value="1"/>
</dbReference>
<feature type="compositionally biased region" description="Polar residues" evidence="1">
    <location>
        <begin position="426"/>
        <end position="449"/>
    </location>
</feature>
<comment type="caution">
    <text evidence="4">The sequence shown here is derived from an EMBL/GenBank/DDBJ whole genome shotgun (WGS) entry which is preliminary data.</text>
</comment>
<keyword evidence="2" id="KW-0812">Transmembrane</keyword>
<dbReference type="AlphaFoldDB" id="A0A951PL70"/>
<feature type="transmembrane region" description="Helical" evidence="2">
    <location>
        <begin position="12"/>
        <end position="32"/>
    </location>
</feature>
<reference evidence="4" key="1">
    <citation type="submission" date="2021-05" db="EMBL/GenBank/DDBJ databases">
        <authorList>
            <person name="Pietrasiak N."/>
            <person name="Ward R."/>
            <person name="Stajich J.E."/>
            <person name="Kurbessoian T."/>
        </authorList>
    </citation>
    <scope>NUCLEOTIDE SEQUENCE</scope>
    <source>
        <strain evidence="4">CPER-KK1</strain>
    </source>
</reference>
<reference evidence="4" key="2">
    <citation type="journal article" date="2022" name="Microbiol. Resour. Announc.">
        <title>Metagenome Sequencing to Explore Phylogenomics of Terrestrial Cyanobacteria.</title>
        <authorList>
            <person name="Ward R.D."/>
            <person name="Stajich J.E."/>
            <person name="Johansen J.R."/>
            <person name="Huntemann M."/>
            <person name="Clum A."/>
            <person name="Foster B."/>
            <person name="Foster B."/>
            <person name="Roux S."/>
            <person name="Palaniappan K."/>
            <person name="Varghese N."/>
            <person name="Mukherjee S."/>
            <person name="Reddy T.B.K."/>
            <person name="Daum C."/>
            <person name="Copeland A."/>
            <person name="Chen I.A."/>
            <person name="Ivanova N.N."/>
            <person name="Kyrpides N.C."/>
            <person name="Shapiro N."/>
            <person name="Eloe-Fadrosh E.A."/>
            <person name="Pietrasiak N."/>
        </authorList>
    </citation>
    <scope>NUCLEOTIDE SEQUENCE</scope>
    <source>
        <strain evidence="4">CPER-KK1</strain>
    </source>
</reference>
<accession>A0A951PL70</accession>
<proteinExistence type="predicted"/>
<evidence type="ECO:0000313" key="5">
    <source>
        <dbReference type="Proteomes" id="UP000753908"/>
    </source>
</evidence>
<keyword evidence="2" id="KW-0472">Membrane</keyword>
<keyword evidence="2" id="KW-1133">Transmembrane helix</keyword>